<reference evidence="3" key="1">
    <citation type="submission" date="2021-07" db="EMBL/GenBank/DDBJ databases">
        <title>Prevalence and characterization of methicillin-resistant Macrococcus spp. in food producing animals and meat in Switzerland in 2019.</title>
        <authorList>
            <person name="Keller J.E."/>
            <person name="Schwendener S."/>
            <person name="Neuenschwander J."/>
            <person name="Overesch G."/>
            <person name="Perreten V."/>
        </authorList>
    </citation>
    <scope>NUCLEOTIDE SEQUENCE</scope>
    <source>
        <strain evidence="3">19Msa1099</strain>
    </source>
</reference>
<protein>
    <recommendedName>
        <fullName evidence="2">Molybdopterin synthase sulfur carrier subunit</fullName>
    </recommendedName>
</protein>
<proteinExistence type="inferred from homology"/>
<dbReference type="InterPro" id="IPR003749">
    <property type="entry name" value="ThiS/MoaD-like"/>
</dbReference>
<dbReference type="Proteomes" id="UP001465447">
    <property type="component" value="Chromosome"/>
</dbReference>
<evidence type="ECO:0000256" key="1">
    <source>
        <dbReference type="ARBA" id="ARBA00024200"/>
    </source>
</evidence>
<accession>A0AAU6RLP1</accession>
<evidence type="ECO:0000313" key="6">
    <source>
        <dbReference type="EMBL" id="WZE71083.1"/>
    </source>
</evidence>
<evidence type="ECO:0000313" key="7">
    <source>
        <dbReference type="Proteomes" id="UP001465447"/>
    </source>
</evidence>
<accession>A0AAT9P714</accession>
<reference evidence="4 7" key="2">
    <citation type="submission" date="2023-04" db="EMBL/GenBank/DDBJ databases">
        <title>Macrococci isolated from food, foodproducing animals, and human clinical materials.</title>
        <authorList>
            <person name="Maslanova I."/>
            <person name="Svec P."/>
            <person name="Sedlacek I."/>
            <person name="Novakova D."/>
            <person name="Keller J.E."/>
            <person name="Schwendener S."/>
            <person name="Finstrlova A."/>
            <person name="Botka T."/>
            <person name="Kovarovic V."/>
            <person name="Petras P."/>
            <person name="Perreten V."/>
            <person name="Pantucek R."/>
        </authorList>
    </citation>
    <scope>NUCLEOTIDE SEQUENCE</scope>
    <source>
        <strain evidence="6 7">CCM 8659</strain>
        <strain evidence="5">NRL/St 13/116</strain>
        <strain evidence="4">NRL/St 21/332</strain>
    </source>
</reference>
<gene>
    <name evidence="3" type="ORF">KYI10_00755</name>
    <name evidence="6" type="ORF">QA539_00860</name>
    <name evidence="5" type="ORF">QA540_00765</name>
    <name evidence="4" type="ORF">QA541_00770</name>
</gene>
<dbReference type="PANTHER" id="PTHR33359:SF1">
    <property type="entry name" value="MOLYBDOPTERIN SYNTHASE SULFUR CARRIER SUBUNIT"/>
    <property type="match status" value="1"/>
</dbReference>
<dbReference type="EMBL" id="CP124591">
    <property type="protein sequence ID" value="WZE71083.1"/>
    <property type="molecule type" value="Genomic_DNA"/>
</dbReference>
<dbReference type="GO" id="GO:1990133">
    <property type="term" value="C:molybdopterin adenylyltransferase complex"/>
    <property type="evidence" value="ECO:0007669"/>
    <property type="project" value="TreeGrafter"/>
</dbReference>
<dbReference type="EMBL" id="CP079955">
    <property type="protein sequence ID" value="QYA33015.1"/>
    <property type="molecule type" value="Genomic_DNA"/>
</dbReference>
<accession>A0AAU6RH04</accession>
<dbReference type="EMBL" id="CP124577">
    <property type="protein sequence ID" value="WZE66828.1"/>
    <property type="molecule type" value="Genomic_DNA"/>
</dbReference>
<dbReference type="Pfam" id="PF02597">
    <property type="entry name" value="ThiS"/>
    <property type="match status" value="1"/>
</dbReference>
<dbReference type="PANTHER" id="PTHR33359">
    <property type="entry name" value="MOLYBDOPTERIN SYNTHASE SULFUR CARRIER SUBUNIT"/>
    <property type="match status" value="1"/>
</dbReference>
<keyword evidence="7" id="KW-1185">Reference proteome</keyword>
<name>A0AAU6R9U9_9STAP</name>
<dbReference type="EMBL" id="CP124585">
    <property type="protein sequence ID" value="WZE68963.1"/>
    <property type="molecule type" value="Genomic_DNA"/>
</dbReference>
<dbReference type="GO" id="GO:0006777">
    <property type="term" value="P:Mo-molybdopterin cofactor biosynthetic process"/>
    <property type="evidence" value="ECO:0007669"/>
    <property type="project" value="InterPro"/>
</dbReference>
<dbReference type="AlphaFoldDB" id="A0AAU6R9U9"/>
<evidence type="ECO:0000313" key="4">
    <source>
        <dbReference type="EMBL" id="WZE66828.1"/>
    </source>
</evidence>
<dbReference type="InterPro" id="IPR044672">
    <property type="entry name" value="MOCS2A"/>
</dbReference>
<organism evidence="4">
    <name type="scientific">Macrococcus psychrotolerans</name>
    <dbReference type="NCBI Taxonomy" id="3039389"/>
    <lineage>
        <taxon>Bacteria</taxon>
        <taxon>Bacillati</taxon>
        <taxon>Bacillota</taxon>
        <taxon>Bacilli</taxon>
        <taxon>Bacillales</taxon>
        <taxon>Staphylococcaceae</taxon>
        <taxon>Macrococcus</taxon>
    </lineage>
</organism>
<sequence>MKVLYFAHIKAKLDRTEDQFSFAEPVKVSQFRKHLYETYPVIRDEQFQIAVNEEFVRDEDVIHNDDVVALIPPVSGG</sequence>
<dbReference type="KEGG" id="mpsh:QA539_00860"/>
<dbReference type="CDD" id="cd00754">
    <property type="entry name" value="Ubl_MoaD"/>
    <property type="match status" value="1"/>
</dbReference>
<evidence type="ECO:0000256" key="2">
    <source>
        <dbReference type="ARBA" id="ARBA00024247"/>
    </source>
</evidence>
<accession>A0AAU6R9U9</accession>
<evidence type="ECO:0000313" key="5">
    <source>
        <dbReference type="EMBL" id="WZE68963.1"/>
    </source>
</evidence>
<dbReference type="RefSeq" id="WP_219493605.1">
    <property type="nucleotide sequence ID" value="NZ_CP124577.1"/>
</dbReference>
<comment type="similarity">
    <text evidence="1">Belongs to the MoaD family.</text>
</comment>
<evidence type="ECO:0000313" key="3">
    <source>
        <dbReference type="EMBL" id="QYA33015.1"/>
    </source>
</evidence>